<name>A0ABZ1RUR4_9ACTN</name>
<sequence length="75" mass="8009">MSAKITLYVLLRNGRLIRPAPLRPWTTDATTLHQELHQLLAPAPAAVQVDLVVQRSVQSQWSGVGYGGSTDGGGS</sequence>
<accession>A0ABZ1RUR4</accession>
<evidence type="ECO:0000313" key="2">
    <source>
        <dbReference type="Proteomes" id="UP001432075"/>
    </source>
</evidence>
<dbReference type="RefSeq" id="WP_328777134.1">
    <property type="nucleotide sequence ID" value="NZ_CP108057.1"/>
</dbReference>
<organism evidence="1 2">
    <name type="scientific">Streptomyces goshikiensis</name>
    <dbReference type="NCBI Taxonomy" id="1942"/>
    <lineage>
        <taxon>Bacteria</taxon>
        <taxon>Bacillati</taxon>
        <taxon>Actinomycetota</taxon>
        <taxon>Actinomycetes</taxon>
        <taxon>Kitasatosporales</taxon>
        <taxon>Streptomycetaceae</taxon>
        <taxon>Streptomyces</taxon>
    </lineage>
</organism>
<reference evidence="1" key="1">
    <citation type="submission" date="2022-10" db="EMBL/GenBank/DDBJ databases">
        <title>The complete genomes of actinobacterial strains from the NBC collection.</title>
        <authorList>
            <person name="Joergensen T.S."/>
            <person name="Alvarez Arevalo M."/>
            <person name="Sterndorff E.B."/>
            <person name="Faurdal D."/>
            <person name="Vuksanovic O."/>
            <person name="Mourched A.-S."/>
            <person name="Charusanti P."/>
            <person name="Shaw S."/>
            <person name="Blin K."/>
            <person name="Weber T."/>
        </authorList>
    </citation>
    <scope>NUCLEOTIDE SEQUENCE</scope>
    <source>
        <strain evidence="1">NBC_00283</strain>
    </source>
</reference>
<gene>
    <name evidence="1" type="ORF">OHU17_32910</name>
</gene>
<protein>
    <submittedName>
        <fullName evidence="1">Uncharacterized protein</fullName>
    </submittedName>
</protein>
<evidence type="ECO:0000313" key="1">
    <source>
        <dbReference type="EMBL" id="WUO50254.1"/>
    </source>
</evidence>
<dbReference type="Proteomes" id="UP001432075">
    <property type="component" value="Chromosome"/>
</dbReference>
<keyword evidence="2" id="KW-1185">Reference proteome</keyword>
<dbReference type="EMBL" id="CP108057">
    <property type="protein sequence ID" value="WUO50254.1"/>
    <property type="molecule type" value="Genomic_DNA"/>
</dbReference>
<proteinExistence type="predicted"/>